<evidence type="ECO:0000313" key="2">
    <source>
        <dbReference type="Proteomes" id="UP000265520"/>
    </source>
</evidence>
<dbReference type="Proteomes" id="UP000265520">
    <property type="component" value="Unassembled WGS sequence"/>
</dbReference>
<keyword evidence="2" id="KW-1185">Reference proteome</keyword>
<comment type="caution">
    <text evidence="1">The sequence shown here is derived from an EMBL/GenBank/DDBJ whole genome shotgun (WGS) entry which is preliminary data.</text>
</comment>
<dbReference type="EMBL" id="LXQA010376594">
    <property type="protein sequence ID" value="MCI47753.1"/>
    <property type="molecule type" value="Genomic_DNA"/>
</dbReference>
<feature type="non-terminal residue" evidence="1">
    <location>
        <position position="47"/>
    </location>
</feature>
<reference evidence="1 2" key="1">
    <citation type="journal article" date="2018" name="Front. Plant Sci.">
        <title>Red Clover (Trifolium pratense) and Zigzag Clover (T. medium) - A Picture of Genomic Similarities and Differences.</title>
        <authorList>
            <person name="Dluhosova J."/>
            <person name="Istvanek J."/>
            <person name="Nedelnik J."/>
            <person name="Repkova J."/>
        </authorList>
    </citation>
    <scope>NUCLEOTIDE SEQUENCE [LARGE SCALE GENOMIC DNA]</scope>
    <source>
        <strain evidence="2">cv. 10/8</strain>
        <tissue evidence="1">Leaf</tissue>
    </source>
</reference>
<organism evidence="1 2">
    <name type="scientific">Trifolium medium</name>
    <dbReference type="NCBI Taxonomy" id="97028"/>
    <lineage>
        <taxon>Eukaryota</taxon>
        <taxon>Viridiplantae</taxon>
        <taxon>Streptophyta</taxon>
        <taxon>Embryophyta</taxon>
        <taxon>Tracheophyta</taxon>
        <taxon>Spermatophyta</taxon>
        <taxon>Magnoliopsida</taxon>
        <taxon>eudicotyledons</taxon>
        <taxon>Gunneridae</taxon>
        <taxon>Pentapetalae</taxon>
        <taxon>rosids</taxon>
        <taxon>fabids</taxon>
        <taxon>Fabales</taxon>
        <taxon>Fabaceae</taxon>
        <taxon>Papilionoideae</taxon>
        <taxon>50 kb inversion clade</taxon>
        <taxon>NPAAA clade</taxon>
        <taxon>Hologalegina</taxon>
        <taxon>IRL clade</taxon>
        <taxon>Trifolieae</taxon>
        <taxon>Trifolium</taxon>
    </lineage>
</organism>
<sequence length="47" mass="5253">MEEVLRTEVEIRALEMTGDTKGGVPTKNAPTPSQYKLEVEVVVHTLR</sequence>
<proteinExistence type="predicted"/>
<protein>
    <submittedName>
        <fullName evidence="1">Uncharacterized protein</fullName>
    </submittedName>
</protein>
<name>A0A392SFP6_9FABA</name>
<evidence type="ECO:0000313" key="1">
    <source>
        <dbReference type="EMBL" id="MCI47753.1"/>
    </source>
</evidence>
<dbReference type="AlphaFoldDB" id="A0A392SFP6"/>
<accession>A0A392SFP6</accession>